<organism evidence="8 9">
    <name type="scientific">Rosenbergiella nectarea</name>
    <dbReference type="NCBI Taxonomy" id="988801"/>
    <lineage>
        <taxon>Bacteria</taxon>
        <taxon>Pseudomonadati</taxon>
        <taxon>Pseudomonadota</taxon>
        <taxon>Gammaproteobacteria</taxon>
        <taxon>Enterobacterales</taxon>
        <taxon>Erwiniaceae</taxon>
        <taxon>Rosenbergiella</taxon>
    </lineage>
</organism>
<evidence type="ECO:0000256" key="2">
    <source>
        <dbReference type="ARBA" id="ARBA00022475"/>
    </source>
</evidence>
<reference evidence="9" key="1">
    <citation type="submission" date="2016-10" db="EMBL/GenBank/DDBJ databases">
        <authorList>
            <person name="Varghese N."/>
            <person name="Submissions S."/>
        </authorList>
    </citation>
    <scope>NUCLEOTIDE SEQUENCE [LARGE SCALE GENOMIC DNA]</scope>
    <source>
        <strain evidence="9">8N4</strain>
    </source>
</reference>
<protein>
    <submittedName>
        <fullName evidence="8">YebO-like protein</fullName>
    </submittedName>
</protein>
<evidence type="ECO:0000313" key="8">
    <source>
        <dbReference type="EMBL" id="SEQ68250.1"/>
    </source>
</evidence>
<feature type="compositionally biased region" description="Basic and acidic residues" evidence="6">
    <location>
        <begin position="86"/>
        <end position="96"/>
    </location>
</feature>
<name>A0A1H9I0V7_9GAMM</name>
<keyword evidence="5 7" id="KW-0472">Membrane</keyword>
<proteinExistence type="predicted"/>
<keyword evidence="9" id="KW-1185">Reference proteome</keyword>
<evidence type="ECO:0000256" key="5">
    <source>
        <dbReference type="ARBA" id="ARBA00023136"/>
    </source>
</evidence>
<feature type="transmembrane region" description="Helical" evidence="7">
    <location>
        <begin position="12"/>
        <end position="32"/>
    </location>
</feature>
<evidence type="ECO:0000256" key="1">
    <source>
        <dbReference type="ARBA" id="ARBA00004162"/>
    </source>
</evidence>
<feature type="region of interest" description="Disordered" evidence="6">
    <location>
        <begin position="76"/>
        <end position="96"/>
    </location>
</feature>
<dbReference type="AlphaFoldDB" id="A0A1H9I0V7"/>
<dbReference type="RefSeq" id="WP_092675214.1">
    <property type="nucleotide sequence ID" value="NZ_FOGC01000005.1"/>
</dbReference>
<evidence type="ECO:0000256" key="7">
    <source>
        <dbReference type="SAM" id="Phobius"/>
    </source>
</evidence>
<accession>A0A1H9I0V7</accession>
<dbReference type="GO" id="GO:0005886">
    <property type="term" value="C:plasma membrane"/>
    <property type="evidence" value="ECO:0007669"/>
    <property type="project" value="UniProtKB-SubCell"/>
</dbReference>
<dbReference type="Proteomes" id="UP000242515">
    <property type="component" value="Unassembled WGS sequence"/>
</dbReference>
<keyword evidence="2" id="KW-1003">Cell membrane</keyword>
<keyword evidence="3 7" id="KW-0812">Transmembrane</keyword>
<evidence type="ECO:0000256" key="3">
    <source>
        <dbReference type="ARBA" id="ARBA00022692"/>
    </source>
</evidence>
<evidence type="ECO:0000256" key="6">
    <source>
        <dbReference type="SAM" id="MobiDB-lite"/>
    </source>
</evidence>
<dbReference type="Pfam" id="PF13974">
    <property type="entry name" value="YebO"/>
    <property type="match status" value="1"/>
</dbReference>
<dbReference type="OrthoDB" id="6485757at2"/>
<comment type="subcellular location">
    <subcellularLocation>
        <location evidence="1">Cell membrane</location>
        <topology evidence="1">Single-pass membrane protein</topology>
    </subcellularLocation>
</comment>
<evidence type="ECO:0000256" key="4">
    <source>
        <dbReference type="ARBA" id="ARBA00022989"/>
    </source>
</evidence>
<evidence type="ECO:0000313" key="9">
    <source>
        <dbReference type="Proteomes" id="UP000242515"/>
    </source>
</evidence>
<dbReference type="EMBL" id="FOGC01000005">
    <property type="protein sequence ID" value="SEQ68250.1"/>
    <property type="molecule type" value="Genomic_DNA"/>
</dbReference>
<gene>
    <name evidence="8" type="ORF">SAMN05216522_105157</name>
</gene>
<sequence>MNELVAGGGSYMLPALFGIAVVFFCVVVFISMRRAVRANDQILLLEASLREQRKQTKILQQLVELSCEPEVVEPRVESVNEQPTEEPSHLTFRAER</sequence>
<keyword evidence="4 7" id="KW-1133">Transmembrane helix</keyword>
<dbReference type="InterPro" id="IPR025594">
    <property type="entry name" value="YebO"/>
</dbReference>